<dbReference type="Proteomes" id="UP001497480">
    <property type="component" value="Unassembled WGS sequence"/>
</dbReference>
<gene>
    <name evidence="2" type="ORF">LLUT_LOCUS8888</name>
</gene>
<protein>
    <recommendedName>
        <fullName evidence="1">Reverse transcriptase zinc-binding domain-containing protein</fullName>
    </recommendedName>
</protein>
<evidence type="ECO:0000313" key="3">
    <source>
        <dbReference type="Proteomes" id="UP001497480"/>
    </source>
</evidence>
<proteinExistence type="predicted"/>
<accession>A0AAV1WF59</accession>
<evidence type="ECO:0000259" key="1">
    <source>
        <dbReference type="Pfam" id="PF13966"/>
    </source>
</evidence>
<comment type="caution">
    <text evidence="2">The sequence shown here is derived from an EMBL/GenBank/DDBJ whole genome shotgun (WGS) entry which is preliminary data.</text>
</comment>
<sequence>MRCLVWRISLEGVLTNLNLLCRGILGVQDTKTCVFCEMVDESTNHLFFSCSKSYCVW</sequence>
<dbReference type="AlphaFoldDB" id="A0AAV1WF59"/>
<dbReference type="Pfam" id="PF13966">
    <property type="entry name" value="zf-RVT"/>
    <property type="match status" value="1"/>
</dbReference>
<dbReference type="InterPro" id="IPR026960">
    <property type="entry name" value="RVT-Znf"/>
</dbReference>
<name>A0AAV1WF59_LUPLU</name>
<evidence type="ECO:0000313" key="2">
    <source>
        <dbReference type="EMBL" id="CAL0307828.1"/>
    </source>
</evidence>
<organism evidence="2 3">
    <name type="scientific">Lupinus luteus</name>
    <name type="common">European yellow lupine</name>
    <dbReference type="NCBI Taxonomy" id="3873"/>
    <lineage>
        <taxon>Eukaryota</taxon>
        <taxon>Viridiplantae</taxon>
        <taxon>Streptophyta</taxon>
        <taxon>Embryophyta</taxon>
        <taxon>Tracheophyta</taxon>
        <taxon>Spermatophyta</taxon>
        <taxon>Magnoliopsida</taxon>
        <taxon>eudicotyledons</taxon>
        <taxon>Gunneridae</taxon>
        <taxon>Pentapetalae</taxon>
        <taxon>rosids</taxon>
        <taxon>fabids</taxon>
        <taxon>Fabales</taxon>
        <taxon>Fabaceae</taxon>
        <taxon>Papilionoideae</taxon>
        <taxon>50 kb inversion clade</taxon>
        <taxon>genistoids sensu lato</taxon>
        <taxon>core genistoids</taxon>
        <taxon>Genisteae</taxon>
        <taxon>Lupinus</taxon>
    </lineage>
</organism>
<reference evidence="2 3" key="1">
    <citation type="submission" date="2024-03" db="EMBL/GenBank/DDBJ databases">
        <authorList>
            <person name="Martinez-Hernandez J."/>
        </authorList>
    </citation>
    <scope>NUCLEOTIDE SEQUENCE [LARGE SCALE GENOMIC DNA]</scope>
</reference>
<keyword evidence="3" id="KW-1185">Reference proteome</keyword>
<feature type="domain" description="Reverse transcriptase zinc-binding" evidence="1">
    <location>
        <begin position="1"/>
        <end position="57"/>
    </location>
</feature>
<dbReference type="EMBL" id="CAXHTB010000006">
    <property type="protein sequence ID" value="CAL0307828.1"/>
    <property type="molecule type" value="Genomic_DNA"/>
</dbReference>